<feature type="region of interest" description="Disordered" evidence="1">
    <location>
        <begin position="221"/>
        <end position="245"/>
    </location>
</feature>
<feature type="compositionally biased region" description="Basic and acidic residues" evidence="1">
    <location>
        <begin position="144"/>
        <end position="162"/>
    </location>
</feature>
<feature type="compositionally biased region" description="Basic and acidic residues" evidence="1">
    <location>
        <begin position="82"/>
        <end position="91"/>
    </location>
</feature>
<dbReference type="EMBL" id="JAVRRG010000348">
    <property type="protein sequence ID" value="KAK5071433.1"/>
    <property type="molecule type" value="Genomic_DNA"/>
</dbReference>
<proteinExistence type="predicted"/>
<feature type="compositionally biased region" description="Polar residues" evidence="1">
    <location>
        <begin position="106"/>
        <end position="116"/>
    </location>
</feature>
<feature type="compositionally biased region" description="Basic residues" evidence="1">
    <location>
        <begin position="226"/>
        <end position="236"/>
    </location>
</feature>
<sequence>MESFSEHGASIDNPESPCSTEMISLSESVYNSGPDSDTNSDSSLPSLHDVLRPRKRSVADVKDIEDGAQQKRSRRQSRHRRETTAGRRESFEIAESPSRSDYTHNLGVTTMMNGSQDKGDSKKERTKLHKVHSGQGPSSSISKRQLDAERRSYRDSQAEDRGSQILTTDVGEISASVSRNNFLGVYGQRETCQGPEYSCLIGTWLRPEDGIPQNQIQKYERGVAQSRRRRSFRKRRSGSERDADTEVLHEVRRWKAGLV</sequence>
<feature type="region of interest" description="Disordered" evidence="1">
    <location>
        <begin position="1"/>
        <end position="162"/>
    </location>
</feature>
<evidence type="ECO:0000313" key="3">
    <source>
        <dbReference type="Proteomes" id="UP001345013"/>
    </source>
</evidence>
<organism evidence="2 3">
    <name type="scientific">Lithohypha guttulata</name>
    <dbReference type="NCBI Taxonomy" id="1690604"/>
    <lineage>
        <taxon>Eukaryota</taxon>
        <taxon>Fungi</taxon>
        <taxon>Dikarya</taxon>
        <taxon>Ascomycota</taxon>
        <taxon>Pezizomycotina</taxon>
        <taxon>Eurotiomycetes</taxon>
        <taxon>Chaetothyriomycetidae</taxon>
        <taxon>Chaetothyriales</taxon>
        <taxon>Trichomeriaceae</taxon>
        <taxon>Lithohypha</taxon>
    </lineage>
</organism>
<dbReference type="Proteomes" id="UP001345013">
    <property type="component" value="Unassembled WGS sequence"/>
</dbReference>
<feature type="compositionally biased region" description="Basic residues" evidence="1">
    <location>
        <begin position="71"/>
        <end position="81"/>
    </location>
</feature>
<name>A0ABR0JUE7_9EURO</name>
<evidence type="ECO:0000256" key="1">
    <source>
        <dbReference type="SAM" id="MobiDB-lite"/>
    </source>
</evidence>
<feature type="compositionally biased region" description="Basic and acidic residues" evidence="1">
    <location>
        <begin position="49"/>
        <end position="69"/>
    </location>
</feature>
<accession>A0ABR0JUE7</accession>
<reference evidence="2 3" key="1">
    <citation type="submission" date="2023-08" db="EMBL/GenBank/DDBJ databases">
        <title>Black Yeasts Isolated from many extreme environments.</title>
        <authorList>
            <person name="Coleine C."/>
            <person name="Stajich J.E."/>
            <person name="Selbmann L."/>
        </authorList>
    </citation>
    <scope>NUCLEOTIDE SEQUENCE [LARGE SCALE GENOMIC DNA]</scope>
    <source>
        <strain evidence="2 3">CCFEE 5885</strain>
    </source>
</reference>
<comment type="caution">
    <text evidence="2">The sequence shown here is derived from an EMBL/GenBank/DDBJ whole genome shotgun (WGS) entry which is preliminary data.</text>
</comment>
<feature type="compositionally biased region" description="Polar residues" evidence="1">
    <location>
        <begin position="16"/>
        <end position="45"/>
    </location>
</feature>
<keyword evidence="3" id="KW-1185">Reference proteome</keyword>
<gene>
    <name evidence="2" type="ORF">LTR24_010532</name>
</gene>
<protein>
    <submittedName>
        <fullName evidence="2">Uncharacterized protein</fullName>
    </submittedName>
</protein>
<evidence type="ECO:0000313" key="2">
    <source>
        <dbReference type="EMBL" id="KAK5071433.1"/>
    </source>
</evidence>